<keyword evidence="1" id="KW-0805">Transcription regulation</keyword>
<keyword evidence="2 4" id="KW-0238">DNA-binding</keyword>
<keyword evidence="3" id="KW-0804">Transcription</keyword>
<dbReference type="RefSeq" id="WP_076482646.1">
    <property type="nucleotide sequence ID" value="NZ_FTNT01000014.1"/>
</dbReference>
<dbReference type="PRINTS" id="PR00455">
    <property type="entry name" value="HTHTETR"/>
</dbReference>
<dbReference type="Gene3D" id="1.10.357.10">
    <property type="entry name" value="Tetracycline Repressor, domain 2"/>
    <property type="match status" value="1"/>
</dbReference>
<evidence type="ECO:0000256" key="2">
    <source>
        <dbReference type="ARBA" id="ARBA00023125"/>
    </source>
</evidence>
<dbReference type="InterPro" id="IPR009057">
    <property type="entry name" value="Homeodomain-like_sf"/>
</dbReference>
<dbReference type="OrthoDB" id="9805134at2"/>
<accession>A0A1N7HAN0</accession>
<evidence type="ECO:0000256" key="3">
    <source>
        <dbReference type="ARBA" id="ARBA00023163"/>
    </source>
</evidence>
<dbReference type="Pfam" id="PF00440">
    <property type="entry name" value="TetR_N"/>
    <property type="match status" value="1"/>
</dbReference>
<protein>
    <submittedName>
        <fullName evidence="6">Transcriptional regulator, TetR family</fullName>
    </submittedName>
</protein>
<feature type="domain" description="HTH tetR-type" evidence="5">
    <location>
        <begin position="6"/>
        <end position="66"/>
    </location>
</feature>
<dbReference type="STRING" id="1344003.SAMN05445060_3833"/>
<dbReference type="EMBL" id="FTNT01000014">
    <property type="protein sequence ID" value="SIS21935.1"/>
    <property type="molecule type" value="Genomic_DNA"/>
</dbReference>
<dbReference type="PANTHER" id="PTHR47506:SF1">
    <property type="entry name" value="HTH-TYPE TRANSCRIPTIONAL REGULATOR YJDC"/>
    <property type="match status" value="1"/>
</dbReference>
<reference evidence="6 7" key="1">
    <citation type="submission" date="2017-01" db="EMBL/GenBank/DDBJ databases">
        <authorList>
            <person name="Mah S.A."/>
            <person name="Swanson W.J."/>
            <person name="Moy G.W."/>
            <person name="Vacquier V.D."/>
        </authorList>
    </citation>
    <scope>NUCLEOTIDE SEQUENCE [LARGE SCALE GENOMIC DNA]</scope>
    <source>
        <strain evidence="6 7">CPCC 203464</strain>
    </source>
</reference>
<dbReference type="InterPro" id="IPR001647">
    <property type="entry name" value="HTH_TetR"/>
</dbReference>
<keyword evidence="7" id="KW-1185">Reference proteome</keyword>
<organism evidence="6 7">
    <name type="scientific">Williamsia sterculiae</name>
    <dbReference type="NCBI Taxonomy" id="1344003"/>
    <lineage>
        <taxon>Bacteria</taxon>
        <taxon>Bacillati</taxon>
        <taxon>Actinomycetota</taxon>
        <taxon>Actinomycetes</taxon>
        <taxon>Mycobacteriales</taxon>
        <taxon>Nocardiaceae</taxon>
        <taxon>Williamsia</taxon>
    </lineage>
</organism>
<evidence type="ECO:0000259" key="5">
    <source>
        <dbReference type="PROSITE" id="PS50977"/>
    </source>
</evidence>
<name>A0A1N7HAN0_9NOCA</name>
<proteinExistence type="predicted"/>
<sequence>MGRTQGFETAVVIAAARDLFWQRGFEATSVTEVERATGVGRSSLYHAFGSMRGLFDAAVQDYLNSVIRPRLIPLTAEHVAPDALVTYLVGLADGIRSVDRADLPPGCLLLGSATTMCGDTAVHEVITTYLDEVRLALRRGVAAQNPARTDDEVNHLATVVFGSVVAGLSLARLDAEGAAAVVDAARVVVTGGALPRPEPERRVARLLKQQSSM</sequence>
<dbReference type="PROSITE" id="PS50977">
    <property type="entry name" value="HTH_TETR_2"/>
    <property type="match status" value="1"/>
</dbReference>
<evidence type="ECO:0000313" key="7">
    <source>
        <dbReference type="Proteomes" id="UP000186218"/>
    </source>
</evidence>
<evidence type="ECO:0000313" key="6">
    <source>
        <dbReference type="EMBL" id="SIS21935.1"/>
    </source>
</evidence>
<gene>
    <name evidence="6" type="ORF">SAMN05445060_3833</name>
</gene>
<dbReference type="SUPFAM" id="SSF46689">
    <property type="entry name" value="Homeodomain-like"/>
    <property type="match status" value="1"/>
</dbReference>
<dbReference type="Proteomes" id="UP000186218">
    <property type="component" value="Unassembled WGS sequence"/>
</dbReference>
<dbReference type="GO" id="GO:0003677">
    <property type="term" value="F:DNA binding"/>
    <property type="evidence" value="ECO:0007669"/>
    <property type="project" value="UniProtKB-UniRule"/>
</dbReference>
<evidence type="ECO:0000256" key="4">
    <source>
        <dbReference type="PROSITE-ProRule" id="PRU00335"/>
    </source>
</evidence>
<evidence type="ECO:0000256" key="1">
    <source>
        <dbReference type="ARBA" id="ARBA00023015"/>
    </source>
</evidence>
<dbReference type="AlphaFoldDB" id="A0A1N7HAN0"/>
<dbReference type="PANTHER" id="PTHR47506">
    <property type="entry name" value="TRANSCRIPTIONAL REGULATORY PROTEIN"/>
    <property type="match status" value="1"/>
</dbReference>
<feature type="DNA-binding region" description="H-T-H motif" evidence="4">
    <location>
        <begin position="29"/>
        <end position="48"/>
    </location>
</feature>